<gene>
    <name evidence="8" type="ORF">M72_04141</name>
</gene>
<name>A0A0M6WDJ7_9FIRM</name>
<comment type="subcellular location">
    <subcellularLocation>
        <location evidence="1 6">Cell membrane</location>
        <topology evidence="1 6">Multi-pass membrane protein</topology>
    </subcellularLocation>
</comment>
<dbReference type="InterPro" id="IPR003838">
    <property type="entry name" value="ABC3_permease_C"/>
</dbReference>
<feature type="transmembrane region" description="Helical" evidence="6">
    <location>
        <begin position="536"/>
        <end position="565"/>
    </location>
</feature>
<proteinExistence type="inferred from homology"/>
<evidence type="ECO:0000313" key="8">
    <source>
        <dbReference type="EMBL" id="CRL34146.1"/>
    </source>
</evidence>
<dbReference type="PANTHER" id="PTHR46795:SF3">
    <property type="entry name" value="ABC TRANSPORTER PERMEASE"/>
    <property type="match status" value="1"/>
</dbReference>
<evidence type="ECO:0000256" key="1">
    <source>
        <dbReference type="ARBA" id="ARBA00004651"/>
    </source>
</evidence>
<dbReference type="OrthoDB" id="9781780at2"/>
<dbReference type="Proteomes" id="UP000049979">
    <property type="component" value="Unassembled WGS sequence"/>
</dbReference>
<evidence type="ECO:0000259" key="7">
    <source>
        <dbReference type="Pfam" id="PF02687"/>
    </source>
</evidence>
<dbReference type="RefSeq" id="WP_055067110.1">
    <property type="nucleotide sequence ID" value="NZ_CP173697.1"/>
</dbReference>
<keyword evidence="3 6" id="KW-0812">Transmembrane</keyword>
<keyword evidence="6" id="KW-0813">Transport</keyword>
<keyword evidence="5 6" id="KW-0472">Membrane</keyword>
<reference evidence="9" key="1">
    <citation type="submission" date="2015-05" db="EMBL/GenBank/DDBJ databases">
        <authorList>
            <consortium name="Pathogen Informatics"/>
        </authorList>
    </citation>
    <scope>NUCLEOTIDE SEQUENCE [LARGE SCALE GENOMIC DNA]</scope>
    <source>
        <strain evidence="9">M72</strain>
    </source>
</reference>
<keyword evidence="9" id="KW-1185">Reference proteome</keyword>
<dbReference type="Pfam" id="PF02687">
    <property type="entry name" value="FtsX"/>
    <property type="match status" value="2"/>
</dbReference>
<dbReference type="AlphaFoldDB" id="A0A0M6WDJ7"/>
<keyword evidence="2 6" id="KW-1003">Cell membrane</keyword>
<organism evidence="8 9">
    <name type="scientific">Roseburia faecis</name>
    <dbReference type="NCBI Taxonomy" id="301302"/>
    <lineage>
        <taxon>Bacteria</taxon>
        <taxon>Bacillati</taxon>
        <taxon>Bacillota</taxon>
        <taxon>Clostridia</taxon>
        <taxon>Lachnospirales</taxon>
        <taxon>Lachnospiraceae</taxon>
        <taxon>Roseburia</taxon>
    </lineage>
</organism>
<evidence type="ECO:0000256" key="5">
    <source>
        <dbReference type="ARBA" id="ARBA00023136"/>
    </source>
</evidence>
<feature type="transmembrane region" description="Helical" evidence="6">
    <location>
        <begin position="18"/>
        <end position="38"/>
    </location>
</feature>
<feature type="transmembrane region" description="Helical" evidence="6">
    <location>
        <begin position="292"/>
        <end position="313"/>
    </location>
</feature>
<dbReference type="PANTHER" id="PTHR46795">
    <property type="entry name" value="ABC TRANSPORTER PERMEASE-RELATED-RELATED"/>
    <property type="match status" value="1"/>
</dbReference>
<sequence>MTSFKLIFRNVHKNIRDYLIYFLTLTLSVSLFYAFNSISDQPAFSDMGITGSLLYDQLGILLSALSIVIAVVLAFLIIYANQFLLKRRKKELGVYMVLGMKKRRISRLFAGETLCVGVIALVSGLVLGLLFSQGLSLVALKLFAIELDKFQIVFSAGAFRQTVLCFAIIFFIVMLFNVWSVTNVKLIDLLTASRKNESIKVENRVLPLCLFVLSLICIGISAVLFNKNGILPSRENMSFQIAGAALVVGTFLLFNSLSTVFIQVVRAGKGFYLKGLNTFLVRQIGSKIRTNYLVVTIVCGLLTITICAVSIGASTALAMNELSKAATPYDLNVLSNVSTDGDCNISEYLATHDVAMRDYAENMEQISIYEADMTYSELFEGQNVELWPIDEEVSNSKVAIISVSDFNRALAMQGKEPITLNDDQYLLNCNYTGTYQYVSAALQKHSEITIGGTTLLRASDEVLQETYFMTSVGNNDRGTIIVPDHVVAGLEKDINVLLVQYKPDADSNEILQKMIPIGLDEAHGYRYAEKNMMYEMFYGLNALVSFLCCYIGLIFLLICAALLALKQLTETTDNIYRYGLLQKLGAKRKQINRTLFTQTVVFFAIPLTVAGIYSAFLIGKAMTVVEEFMNIHISTNIGLTIILFLIVYGSYFLATYLSCKRIVTEQKKLEV</sequence>
<evidence type="ECO:0000256" key="2">
    <source>
        <dbReference type="ARBA" id="ARBA00022475"/>
    </source>
</evidence>
<evidence type="ECO:0000256" key="4">
    <source>
        <dbReference type="ARBA" id="ARBA00022989"/>
    </source>
</evidence>
<feature type="transmembrane region" description="Helical" evidence="6">
    <location>
        <begin position="58"/>
        <end position="80"/>
    </location>
</feature>
<evidence type="ECO:0000256" key="3">
    <source>
        <dbReference type="ARBA" id="ARBA00022692"/>
    </source>
</evidence>
<dbReference type="InterPro" id="IPR052536">
    <property type="entry name" value="ABC-4_Integral_Memb_Prot"/>
</dbReference>
<feature type="domain" description="ABC3 transporter permease C-terminal" evidence="7">
    <location>
        <begin position="64"/>
        <end position="182"/>
    </location>
</feature>
<dbReference type="EMBL" id="CVRR01000005">
    <property type="protein sequence ID" value="CRL34146.1"/>
    <property type="molecule type" value="Genomic_DNA"/>
</dbReference>
<protein>
    <recommendedName>
        <fullName evidence="7">ABC3 transporter permease C-terminal domain-containing protein</fullName>
    </recommendedName>
</protein>
<evidence type="ECO:0000313" key="9">
    <source>
        <dbReference type="Proteomes" id="UP000049979"/>
    </source>
</evidence>
<evidence type="ECO:0000256" key="6">
    <source>
        <dbReference type="PIRNR" id="PIRNR018968"/>
    </source>
</evidence>
<keyword evidence="4 6" id="KW-1133">Transmembrane helix</keyword>
<feature type="transmembrane region" description="Helical" evidence="6">
    <location>
        <begin position="237"/>
        <end position="265"/>
    </location>
</feature>
<comment type="similarity">
    <text evidence="6">Belongs to the ABC-4 integral membrane protein family.</text>
</comment>
<dbReference type="GO" id="GO:0055085">
    <property type="term" value="P:transmembrane transport"/>
    <property type="evidence" value="ECO:0007669"/>
    <property type="project" value="UniProtKB-UniRule"/>
</dbReference>
<dbReference type="GO" id="GO:0005886">
    <property type="term" value="C:plasma membrane"/>
    <property type="evidence" value="ECO:0007669"/>
    <property type="project" value="UniProtKB-SubCell"/>
</dbReference>
<feature type="transmembrane region" description="Helical" evidence="6">
    <location>
        <begin position="205"/>
        <end position="225"/>
    </location>
</feature>
<dbReference type="PIRSF" id="PIRSF018968">
    <property type="entry name" value="ABC_permease_BceB"/>
    <property type="match status" value="1"/>
</dbReference>
<feature type="transmembrane region" description="Helical" evidence="6">
    <location>
        <begin position="158"/>
        <end position="184"/>
    </location>
</feature>
<feature type="transmembrane region" description="Helical" evidence="6">
    <location>
        <begin position="108"/>
        <end position="131"/>
    </location>
</feature>
<feature type="transmembrane region" description="Helical" evidence="6">
    <location>
        <begin position="637"/>
        <end position="659"/>
    </location>
</feature>
<accession>A0A0M6WDJ7</accession>
<feature type="transmembrane region" description="Helical" evidence="6">
    <location>
        <begin position="595"/>
        <end position="617"/>
    </location>
</feature>
<dbReference type="InterPro" id="IPR027022">
    <property type="entry name" value="ABC_permease_BceB-typ"/>
</dbReference>
<feature type="domain" description="ABC3 transporter permease C-terminal" evidence="7">
    <location>
        <begin position="552"/>
        <end position="665"/>
    </location>
</feature>